<keyword evidence="3" id="KW-0479">Metal-binding</keyword>
<accession>A0AAD9R869</accession>
<dbReference type="EMBL" id="JARQWQ010000001">
    <property type="protein sequence ID" value="KAK2574630.1"/>
    <property type="molecule type" value="Genomic_DNA"/>
</dbReference>
<organism evidence="4 5">
    <name type="scientific">Acropora cervicornis</name>
    <name type="common">Staghorn coral</name>
    <dbReference type="NCBI Taxonomy" id="6130"/>
    <lineage>
        <taxon>Eukaryota</taxon>
        <taxon>Metazoa</taxon>
        <taxon>Cnidaria</taxon>
        <taxon>Anthozoa</taxon>
        <taxon>Hexacorallia</taxon>
        <taxon>Scleractinia</taxon>
        <taxon>Astrocoeniina</taxon>
        <taxon>Acroporidae</taxon>
        <taxon>Acropora</taxon>
    </lineage>
</organism>
<keyword evidence="5" id="KW-1185">Reference proteome</keyword>
<dbReference type="Pfam" id="PF01784">
    <property type="entry name" value="DUF34_NIF3"/>
    <property type="match status" value="1"/>
</dbReference>
<feature type="binding site" evidence="3">
    <location>
        <position position="353"/>
    </location>
    <ligand>
        <name>a divalent metal cation</name>
        <dbReference type="ChEBI" id="CHEBI:60240"/>
        <label>1</label>
    </ligand>
</feature>
<dbReference type="InterPro" id="IPR036069">
    <property type="entry name" value="DUF34/NIF3_sf"/>
</dbReference>
<evidence type="ECO:0000313" key="5">
    <source>
        <dbReference type="Proteomes" id="UP001249851"/>
    </source>
</evidence>
<evidence type="ECO:0000256" key="2">
    <source>
        <dbReference type="ARBA" id="ARBA00019069"/>
    </source>
</evidence>
<feature type="binding site" evidence="3">
    <location>
        <position position="94"/>
    </location>
    <ligand>
        <name>a divalent metal cation</name>
        <dbReference type="ChEBI" id="CHEBI:60240"/>
        <label>1</label>
    </ligand>
</feature>
<dbReference type="SUPFAM" id="SSF102705">
    <property type="entry name" value="NIF3 (NGG1p interacting factor 3)-like"/>
    <property type="match status" value="1"/>
</dbReference>
<dbReference type="GO" id="GO:0005739">
    <property type="term" value="C:mitochondrion"/>
    <property type="evidence" value="ECO:0007669"/>
    <property type="project" value="TreeGrafter"/>
</dbReference>
<evidence type="ECO:0000313" key="4">
    <source>
        <dbReference type="EMBL" id="KAK2574630.1"/>
    </source>
</evidence>
<comment type="caution">
    <text evidence="4">The sequence shown here is derived from an EMBL/GenBank/DDBJ whole genome shotgun (WGS) entry which is preliminary data.</text>
</comment>
<name>A0AAD9R869_ACRCE</name>
<evidence type="ECO:0000256" key="3">
    <source>
        <dbReference type="PIRSR" id="PIRSR602678-1"/>
    </source>
</evidence>
<dbReference type="InterPro" id="IPR017222">
    <property type="entry name" value="DUF34/NIF3_animal"/>
</dbReference>
<dbReference type="NCBIfam" id="TIGR00486">
    <property type="entry name" value="YbgI_SA1388"/>
    <property type="match status" value="1"/>
</dbReference>
<dbReference type="Proteomes" id="UP001249851">
    <property type="component" value="Unassembled WGS sequence"/>
</dbReference>
<dbReference type="Gene3D" id="3.40.1390.30">
    <property type="entry name" value="NIF3 (NGG1p interacting factor 3)-like"/>
    <property type="match status" value="2"/>
</dbReference>
<reference evidence="4" key="2">
    <citation type="journal article" date="2023" name="Science">
        <title>Genomic signatures of disease resistance in endangered staghorn corals.</title>
        <authorList>
            <person name="Vollmer S.V."/>
            <person name="Selwyn J.D."/>
            <person name="Despard B.A."/>
            <person name="Roesel C.L."/>
        </authorList>
    </citation>
    <scope>NUCLEOTIDE SEQUENCE</scope>
    <source>
        <strain evidence="4">K2</strain>
    </source>
</reference>
<feature type="binding site" evidence="3">
    <location>
        <position position="132"/>
    </location>
    <ligand>
        <name>a divalent metal cation</name>
        <dbReference type="ChEBI" id="CHEBI:60240"/>
        <label>1</label>
    </ligand>
</feature>
<feature type="binding site" evidence="3">
    <location>
        <position position="349"/>
    </location>
    <ligand>
        <name>a divalent metal cation</name>
        <dbReference type="ChEBI" id="CHEBI:60240"/>
        <label>1</label>
    </ligand>
</feature>
<proteinExistence type="inferred from homology"/>
<evidence type="ECO:0000256" key="1">
    <source>
        <dbReference type="ARBA" id="ARBA00006964"/>
    </source>
</evidence>
<dbReference type="FunFam" id="3.40.1390.30:FF:000001">
    <property type="entry name" value="GTP cyclohydrolase 1 type 2"/>
    <property type="match status" value="1"/>
</dbReference>
<sequence length="387" mass="42895">MYLFAHRFYFITNVPKNLRSFRTTCYSLMNLKEVTKKLNEFAPLRLAEKWDNVGLLVEPTPPHTVKSILLTNDLTDRVVQEAIAKRVNMVISYHPPIFVPLKRVTCGTFKERIIVKMIENRIAVHSPHTAFDAVNNGVNDWLASGLGSGKVEPLEYSKHQVSCSYKLLTNVSSNQKQDQVARLQETLKETDGVERVEIELLTRPCGTVENELSLHCSTTGLVNALQTMTSLLPEAVGKTEVVPLAQAPLLGTGQGRLCTLDSPIILSELISRIKSHLSLKHIRLAAAHFTGLQFDDSLRSPVKTIALCAGSGASVLRDKKADVYLTGEMSHHEVLDAVSRGIHVILCEHSNTERGFLSEFKSKLEVLLENKVDVLVSSLDADPLVVL</sequence>
<protein>
    <recommendedName>
        <fullName evidence="2">NIF3-like protein 1</fullName>
    </recommendedName>
</protein>
<dbReference type="PANTHER" id="PTHR13799">
    <property type="entry name" value="NGG1 INTERACTING FACTOR 3"/>
    <property type="match status" value="1"/>
</dbReference>
<reference evidence="4" key="1">
    <citation type="journal article" date="2023" name="G3 (Bethesda)">
        <title>Whole genome assembly and annotation of the endangered Caribbean coral Acropora cervicornis.</title>
        <authorList>
            <person name="Selwyn J.D."/>
            <person name="Vollmer S.V."/>
        </authorList>
    </citation>
    <scope>NUCLEOTIDE SEQUENCE</scope>
    <source>
        <strain evidence="4">K2</strain>
    </source>
</reference>
<comment type="similarity">
    <text evidence="1">Belongs to the GTP cyclohydrolase I type 2/NIF3 family.</text>
</comment>
<dbReference type="GO" id="GO:0046872">
    <property type="term" value="F:metal ion binding"/>
    <property type="evidence" value="ECO:0007669"/>
    <property type="project" value="UniProtKB-KW"/>
</dbReference>
<dbReference type="AlphaFoldDB" id="A0AAD9R869"/>
<dbReference type="InterPro" id="IPR002678">
    <property type="entry name" value="DUF34/NIF3"/>
</dbReference>
<gene>
    <name evidence="4" type="ORF">P5673_000825</name>
</gene>
<dbReference type="PANTHER" id="PTHR13799:SF13">
    <property type="entry name" value="NIF3-LIKE PROTEIN 1"/>
    <property type="match status" value="1"/>
</dbReference>
<dbReference type="PIRSF" id="PIRSF037490">
    <property type="entry name" value="UCP037490_NIF3_euk"/>
    <property type="match status" value="1"/>
</dbReference>